<evidence type="ECO:0000259" key="3">
    <source>
        <dbReference type="PROSITE" id="PS50102"/>
    </source>
</evidence>
<feature type="region of interest" description="Disordered" evidence="2">
    <location>
        <begin position="141"/>
        <end position="168"/>
    </location>
</feature>
<dbReference type="InterPro" id="IPR012677">
    <property type="entry name" value="Nucleotide-bd_a/b_plait_sf"/>
</dbReference>
<keyword evidence="5" id="KW-1185">Reference proteome</keyword>
<evidence type="ECO:0000313" key="4">
    <source>
        <dbReference type="EMBL" id="KAJ8498109.1"/>
    </source>
</evidence>
<dbReference type="InterPro" id="IPR000504">
    <property type="entry name" value="RRM_dom"/>
</dbReference>
<accession>A0AAV8R8Y6</accession>
<keyword evidence="1" id="KW-0694">RNA-binding</keyword>
<reference evidence="4 5" key="1">
    <citation type="submission" date="2022-12" db="EMBL/GenBank/DDBJ databases">
        <title>Chromosome-scale assembly of the Ensete ventricosum genome.</title>
        <authorList>
            <person name="Dussert Y."/>
            <person name="Stocks J."/>
            <person name="Wendawek A."/>
            <person name="Woldeyes F."/>
            <person name="Nichols R.A."/>
            <person name="Borrell J.S."/>
        </authorList>
    </citation>
    <scope>NUCLEOTIDE SEQUENCE [LARGE SCALE GENOMIC DNA]</scope>
    <source>
        <strain evidence="5">cv. Maze</strain>
        <tissue evidence="4">Seeds</tissue>
    </source>
</reference>
<dbReference type="CDD" id="cd00590">
    <property type="entry name" value="RRM_SF"/>
    <property type="match status" value="1"/>
</dbReference>
<feature type="compositionally biased region" description="Basic and acidic residues" evidence="2">
    <location>
        <begin position="144"/>
        <end position="158"/>
    </location>
</feature>
<feature type="compositionally biased region" description="Acidic residues" evidence="2">
    <location>
        <begin position="73"/>
        <end position="95"/>
    </location>
</feature>
<dbReference type="Gene3D" id="3.30.70.330">
    <property type="match status" value="1"/>
</dbReference>
<name>A0AAV8R8Y6_ENSVE</name>
<dbReference type="GO" id="GO:0003723">
    <property type="term" value="F:RNA binding"/>
    <property type="evidence" value="ECO:0007669"/>
    <property type="project" value="UniProtKB-UniRule"/>
</dbReference>
<dbReference type="EMBL" id="JAQQAF010000003">
    <property type="protein sequence ID" value="KAJ8498109.1"/>
    <property type="molecule type" value="Genomic_DNA"/>
</dbReference>
<protein>
    <recommendedName>
        <fullName evidence="3">RRM domain-containing protein</fullName>
    </recommendedName>
</protein>
<dbReference type="Proteomes" id="UP001222027">
    <property type="component" value="Unassembled WGS sequence"/>
</dbReference>
<sequence length="560" mass="62296">MTSTGAASLATAIPHLLRRRCPSISSPALSLSPLLFGSRLTAAPTLSSQRRRGHWLPFSASRQRRGRQSGAKDEDDASVEGAEEEEEEEEGDEAEMPFQEMRQWLRNKPAGFGEGKSYDTRLEDELWREMEQSRKALLASANKLKNEPTKSDGTDKANQDPLPKAAGEVPCGSRVRVWNLPRKKNIHRDLQRAFQGFPDLVSISPAVIGNEKTREPICKGFAFVDFASEEAASRFVQIYSRRSVCFGKVEKQIACDVISPRGTSNSSEQCDDDALRFTQPKSIEAGDVITSDVQERVFDDVAVGTRVIDESEAAMSPKIKKKSLSTHFEERKHLNIPVTDNVDNESKTMIKNSGLNNSVPPIQKQQKKTSSKKKAVKTYLVKASKPSLPGSVARLKIKEKTMLTGVFSKYNRKARLVSRKLEGSGSFCVSICFLQPTLEDFCLFWMTAFSNIARKNMGLAWRAVDMFESSGRDEHNKSDSFKLCLVSQSAADNLFAFRQRLLSLSVASFIVSALSVNDVDFSFHGAQHQPLMSCLRREHPAPRTSSPRMRLLVDPGILGL</sequence>
<dbReference type="AlphaFoldDB" id="A0AAV8R8Y6"/>
<gene>
    <name evidence="4" type="ORF">OPV22_008661</name>
</gene>
<dbReference type="PANTHER" id="PTHR37200">
    <property type="entry name" value="RNA-BINDING (RRM/RBD/RNP MOTIFS) FAMILY PROTEIN"/>
    <property type="match status" value="1"/>
</dbReference>
<feature type="domain" description="RRM" evidence="3">
    <location>
        <begin position="173"/>
        <end position="260"/>
    </location>
</feature>
<organism evidence="4 5">
    <name type="scientific">Ensete ventricosum</name>
    <name type="common">Abyssinian banana</name>
    <name type="synonym">Musa ensete</name>
    <dbReference type="NCBI Taxonomy" id="4639"/>
    <lineage>
        <taxon>Eukaryota</taxon>
        <taxon>Viridiplantae</taxon>
        <taxon>Streptophyta</taxon>
        <taxon>Embryophyta</taxon>
        <taxon>Tracheophyta</taxon>
        <taxon>Spermatophyta</taxon>
        <taxon>Magnoliopsida</taxon>
        <taxon>Liliopsida</taxon>
        <taxon>Zingiberales</taxon>
        <taxon>Musaceae</taxon>
        <taxon>Ensete</taxon>
    </lineage>
</organism>
<comment type="caution">
    <text evidence="4">The sequence shown here is derived from an EMBL/GenBank/DDBJ whole genome shotgun (WGS) entry which is preliminary data.</text>
</comment>
<feature type="region of interest" description="Disordered" evidence="2">
    <location>
        <begin position="46"/>
        <end position="96"/>
    </location>
</feature>
<proteinExistence type="predicted"/>
<evidence type="ECO:0000256" key="2">
    <source>
        <dbReference type="SAM" id="MobiDB-lite"/>
    </source>
</evidence>
<dbReference type="PANTHER" id="PTHR37200:SF1">
    <property type="entry name" value="RNA-BINDING (RRM_RBD_RNP MOTIFS) FAMILY PROTEIN"/>
    <property type="match status" value="1"/>
</dbReference>
<dbReference type="SUPFAM" id="SSF54928">
    <property type="entry name" value="RNA-binding domain, RBD"/>
    <property type="match status" value="1"/>
</dbReference>
<dbReference type="PROSITE" id="PS50102">
    <property type="entry name" value="RRM"/>
    <property type="match status" value="1"/>
</dbReference>
<dbReference type="InterPro" id="IPR035979">
    <property type="entry name" value="RBD_domain_sf"/>
</dbReference>
<evidence type="ECO:0000313" key="5">
    <source>
        <dbReference type="Proteomes" id="UP001222027"/>
    </source>
</evidence>
<evidence type="ECO:0000256" key="1">
    <source>
        <dbReference type="PROSITE-ProRule" id="PRU00176"/>
    </source>
</evidence>